<dbReference type="GO" id="GO:0010181">
    <property type="term" value="F:FMN binding"/>
    <property type="evidence" value="ECO:0007669"/>
    <property type="project" value="InterPro"/>
</dbReference>
<organism evidence="4">
    <name type="scientific">freshwater metagenome</name>
    <dbReference type="NCBI Taxonomy" id="449393"/>
    <lineage>
        <taxon>unclassified sequences</taxon>
        <taxon>metagenomes</taxon>
        <taxon>ecological metagenomes</taxon>
    </lineage>
</organism>
<keyword evidence="2" id="KW-0560">Oxidoreductase</keyword>
<dbReference type="Gene3D" id="3.20.20.70">
    <property type="entry name" value="Aldolase class I"/>
    <property type="match status" value="1"/>
</dbReference>
<name>A0A6J6HLB4_9ZZZZ</name>
<evidence type="ECO:0000256" key="2">
    <source>
        <dbReference type="ARBA" id="ARBA00023002"/>
    </source>
</evidence>
<comment type="similarity">
    <text evidence="1">Belongs to the non-flavoprotein flavin reductase family.</text>
</comment>
<dbReference type="SUPFAM" id="SSF51569">
    <property type="entry name" value="Aldolase"/>
    <property type="match status" value="1"/>
</dbReference>
<feature type="domain" description="Flavin reductase like" evidence="3">
    <location>
        <begin position="12"/>
        <end position="158"/>
    </location>
</feature>
<dbReference type="InterPro" id="IPR012349">
    <property type="entry name" value="Split_barrel_FMN-bd"/>
</dbReference>
<reference evidence="4" key="1">
    <citation type="submission" date="2020-05" db="EMBL/GenBank/DDBJ databases">
        <authorList>
            <person name="Chiriac C."/>
            <person name="Salcher M."/>
            <person name="Ghai R."/>
            <person name="Kavagutti S V."/>
        </authorList>
    </citation>
    <scope>NUCLEOTIDE SEQUENCE</scope>
</reference>
<dbReference type="InterPro" id="IPR013785">
    <property type="entry name" value="Aldolase_TIM"/>
</dbReference>
<dbReference type="EMBL" id="CAEZVF010000003">
    <property type="protein sequence ID" value="CAB4613776.1"/>
    <property type="molecule type" value="Genomic_DNA"/>
</dbReference>
<sequence length="373" mass="39103">MAVNPDTFRDALAQWPSGVTVVTTLADGKWHGMTASSFSSVSADPPLVSVCLLKGIYTHDLIATSGVFGINILAADQTELGKRFAGMIPDITDRFDGVDCHTSETGVPLFDHALAWIDCRVIFEYEGGDHTIFVGEVLDAGNPRKSAPLLYHSRSWGQFADQLPEKAAVADVGITRLETETGVDLSADKAALAAAGVAVSPAEVVVDSRDPATVEAAIAAQANVGIDRVVLLHAFDPDRHDAVLFAASNLARGGFTEVVLDDTAADANPLIVRQRLVDVSVRIKPSVTGVCLRDHAGLGLANALAALKSGVTQFDTALGGMGGLIATEDVLYLMEMLNISAGASRPAAVEVAQSLVRNPGIAGAIEPRPTWML</sequence>
<proteinExistence type="inferred from homology"/>
<evidence type="ECO:0000313" key="4">
    <source>
        <dbReference type="EMBL" id="CAB4613776.1"/>
    </source>
</evidence>
<dbReference type="Gene3D" id="2.30.110.10">
    <property type="entry name" value="Electron Transport, Fmn-binding Protein, Chain A"/>
    <property type="match status" value="1"/>
</dbReference>
<dbReference type="InterPro" id="IPR000891">
    <property type="entry name" value="PYR_CT"/>
</dbReference>
<dbReference type="AlphaFoldDB" id="A0A6J6HLB4"/>
<dbReference type="InterPro" id="IPR002563">
    <property type="entry name" value="Flavin_Rdtase-like_dom"/>
</dbReference>
<dbReference type="Pfam" id="PF01613">
    <property type="entry name" value="Flavin_Reduct"/>
    <property type="match status" value="1"/>
</dbReference>
<protein>
    <submittedName>
        <fullName evidence="4">Unannotated protein</fullName>
    </submittedName>
</protein>
<dbReference type="PANTHER" id="PTHR30466">
    <property type="entry name" value="FLAVIN REDUCTASE"/>
    <property type="match status" value="1"/>
</dbReference>
<gene>
    <name evidence="4" type="ORF">UFOPK1939_00046</name>
</gene>
<dbReference type="SUPFAM" id="SSF50475">
    <property type="entry name" value="FMN-binding split barrel"/>
    <property type="match status" value="1"/>
</dbReference>
<dbReference type="GO" id="GO:0042602">
    <property type="term" value="F:riboflavin reductase (NADPH) activity"/>
    <property type="evidence" value="ECO:0007669"/>
    <property type="project" value="TreeGrafter"/>
</dbReference>
<dbReference type="InterPro" id="IPR050268">
    <property type="entry name" value="NADH-dep_flavin_reductase"/>
</dbReference>
<evidence type="ECO:0000256" key="1">
    <source>
        <dbReference type="ARBA" id="ARBA00008898"/>
    </source>
</evidence>
<evidence type="ECO:0000259" key="3">
    <source>
        <dbReference type="SMART" id="SM00903"/>
    </source>
</evidence>
<dbReference type="SMART" id="SM00903">
    <property type="entry name" value="Flavin_Reduct"/>
    <property type="match status" value="1"/>
</dbReference>
<accession>A0A6J6HLB4</accession>
<dbReference type="Pfam" id="PF00682">
    <property type="entry name" value="HMGL-like"/>
    <property type="match status" value="1"/>
</dbReference>
<dbReference type="PANTHER" id="PTHR30466:SF11">
    <property type="entry name" value="FLAVIN-DEPENDENT MONOOXYGENASE, REDUCTASE SUBUNIT HSAB"/>
    <property type="match status" value="1"/>
</dbReference>